<reference evidence="6 7" key="1">
    <citation type="submission" date="2023-10" db="EMBL/GenBank/DDBJ databases">
        <authorList>
            <person name="Maclean D."/>
            <person name="Macfadyen A."/>
        </authorList>
    </citation>
    <scope>NUCLEOTIDE SEQUENCE [LARGE SCALE GENOMIC DNA]</scope>
</reference>
<dbReference type="SUPFAM" id="SSF81296">
    <property type="entry name" value="E set domains"/>
    <property type="match status" value="1"/>
</dbReference>
<organism evidence="6 7">
    <name type="scientific">Coccomyxa viridis</name>
    <dbReference type="NCBI Taxonomy" id="1274662"/>
    <lineage>
        <taxon>Eukaryota</taxon>
        <taxon>Viridiplantae</taxon>
        <taxon>Chlorophyta</taxon>
        <taxon>core chlorophytes</taxon>
        <taxon>Trebouxiophyceae</taxon>
        <taxon>Trebouxiophyceae incertae sedis</taxon>
        <taxon>Coccomyxaceae</taxon>
        <taxon>Coccomyxa</taxon>
    </lineage>
</organism>
<name>A0AAV1IGI6_9CHLO</name>
<gene>
    <name evidence="6" type="ORF">CVIRNUC_009470</name>
</gene>
<evidence type="ECO:0008006" key="8">
    <source>
        <dbReference type="Google" id="ProtNLM"/>
    </source>
</evidence>
<evidence type="ECO:0000256" key="1">
    <source>
        <dbReference type="ARBA" id="ARBA00022729"/>
    </source>
</evidence>
<evidence type="ECO:0000313" key="7">
    <source>
        <dbReference type="Proteomes" id="UP001314263"/>
    </source>
</evidence>
<dbReference type="Proteomes" id="UP001314263">
    <property type="component" value="Unassembled WGS sequence"/>
</dbReference>
<dbReference type="SUPFAM" id="SSF50965">
    <property type="entry name" value="Galactose oxidase, central domain"/>
    <property type="match status" value="1"/>
</dbReference>
<accession>A0AAV1IGI6</accession>
<dbReference type="Gene3D" id="2.60.40.10">
    <property type="entry name" value="Immunoglobulins"/>
    <property type="match status" value="1"/>
</dbReference>
<evidence type="ECO:0000313" key="6">
    <source>
        <dbReference type="EMBL" id="CAK0786257.1"/>
    </source>
</evidence>
<feature type="domain" description="Glyoxal oxidase N-terminal" evidence="4">
    <location>
        <begin position="309"/>
        <end position="511"/>
    </location>
</feature>
<dbReference type="PANTHER" id="PTHR32208:SF21">
    <property type="entry name" value="LOW QUALITY PROTEIN: ALDEHYDE OXIDASE GLOX-LIKE"/>
    <property type="match status" value="1"/>
</dbReference>
<feature type="chain" id="PRO_5043527641" description="Galactose oxidase" evidence="3">
    <location>
        <begin position="22"/>
        <end position="637"/>
    </location>
</feature>
<dbReference type="Pfam" id="PF07250">
    <property type="entry name" value="Glyoxal_oxid_N"/>
    <property type="match status" value="2"/>
</dbReference>
<dbReference type="InterPro" id="IPR015202">
    <property type="entry name" value="GO-like_E_set"/>
</dbReference>
<dbReference type="Gene3D" id="2.130.10.80">
    <property type="entry name" value="Galactose oxidase/kelch, beta-propeller"/>
    <property type="match status" value="1"/>
</dbReference>
<feature type="domain" description="Glyoxal oxidase N-terminal" evidence="4">
    <location>
        <begin position="150"/>
        <end position="246"/>
    </location>
</feature>
<proteinExistence type="predicted"/>
<keyword evidence="7" id="KW-1185">Reference proteome</keyword>
<dbReference type="InterPro" id="IPR014756">
    <property type="entry name" value="Ig_E-set"/>
</dbReference>
<dbReference type="CDD" id="cd02851">
    <property type="entry name" value="E_set_GO_C"/>
    <property type="match status" value="1"/>
</dbReference>
<evidence type="ECO:0000256" key="2">
    <source>
        <dbReference type="SAM" id="MobiDB-lite"/>
    </source>
</evidence>
<evidence type="ECO:0000259" key="4">
    <source>
        <dbReference type="Pfam" id="PF07250"/>
    </source>
</evidence>
<sequence>MLGRFTALVLVLAASTPDALAIGRSLQQSTGNSVPVSATLADLINDPQGQGHLLAALGRSQGYQTDYPYTFSAGNYNVDPTSDPGPGTPSGGKVSTNGSWQVVGNAGALAVHAIPFVNDLVLFMSRPSNLNESNDDPYLTVDNGNNTEVAAMYNMTSNTFKPYHIAEHPFCSGHTLLPNGSAIIVGGDNLNLNPPFLTAGMQSIRVLHPSTQQYAVVGQLERGRWYPSVMTLPDGNLLIVGGMQQEAGGWAGDPAPSSTTNPIASCSPNLGGSLADPGFDNPSFSILNTTDFSKSPALALTILLEAWPINSYPYVIALPSGSTLVIAGSFMQALYFTPNGASADKAIGALPSLPVPVNYPQYNSAVLLPLQGPQYSAQVLLAGGSSEYCANAHTPAGETSWLVDVTPGADHKLQKETLAFPRIMGDLTLLPDGTAFLCNGAKVGIGSGSGPNSAAGTVGTTVAEIYNATAPLGSRWSKVADSGIWRLYHSWAFLTRNATVMVGGSEVTAEHRVQIYTPGYLLNGRPRPVVTRAPSNISYGHNFTMAFSNVSTIDRVVLNRLTGATHGNHFDQRQIVLDCHSSAANGNASGSSVACAAPPNSSVAPPGQYMLFALAEGVPSYAPTVYMRPQAGGTADG</sequence>
<dbReference type="InterPro" id="IPR009880">
    <property type="entry name" value="Glyoxal_oxidase_N"/>
</dbReference>
<feature type="region of interest" description="Disordered" evidence="2">
    <location>
        <begin position="74"/>
        <end position="96"/>
    </location>
</feature>
<protein>
    <recommendedName>
        <fullName evidence="8">Galactose oxidase</fullName>
    </recommendedName>
</protein>
<dbReference type="AlphaFoldDB" id="A0AAV1IGI6"/>
<dbReference type="InterPro" id="IPR011043">
    <property type="entry name" value="Gal_Oxase/kelch_b-propeller"/>
</dbReference>
<dbReference type="InterPro" id="IPR013783">
    <property type="entry name" value="Ig-like_fold"/>
</dbReference>
<dbReference type="EMBL" id="CAUYUE010000014">
    <property type="protein sequence ID" value="CAK0786257.1"/>
    <property type="molecule type" value="Genomic_DNA"/>
</dbReference>
<dbReference type="InterPro" id="IPR037293">
    <property type="entry name" value="Gal_Oxidase_central_sf"/>
</dbReference>
<comment type="caution">
    <text evidence="6">The sequence shown here is derived from an EMBL/GenBank/DDBJ whole genome shotgun (WGS) entry which is preliminary data.</text>
</comment>
<evidence type="ECO:0000259" key="5">
    <source>
        <dbReference type="Pfam" id="PF09118"/>
    </source>
</evidence>
<feature type="domain" description="Galactose oxidase-like Early set" evidence="5">
    <location>
        <begin position="527"/>
        <end position="625"/>
    </location>
</feature>
<evidence type="ECO:0000256" key="3">
    <source>
        <dbReference type="SAM" id="SignalP"/>
    </source>
</evidence>
<feature type="signal peptide" evidence="3">
    <location>
        <begin position="1"/>
        <end position="21"/>
    </location>
</feature>
<keyword evidence="1 3" id="KW-0732">Signal</keyword>
<dbReference type="Pfam" id="PF09118">
    <property type="entry name" value="GO-like_E_set"/>
    <property type="match status" value="1"/>
</dbReference>
<dbReference type="PANTHER" id="PTHR32208">
    <property type="entry name" value="SECRETED PROTEIN-RELATED"/>
    <property type="match status" value="1"/>
</dbReference>